<evidence type="ECO:0000313" key="3">
    <source>
        <dbReference type="Proteomes" id="UP000298596"/>
    </source>
</evidence>
<feature type="domain" description="Antitoxin Xre/MbcA/ParS-like toxin-binding" evidence="1">
    <location>
        <begin position="208"/>
        <end position="253"/>
    </location>
</feature>
<sequence length="263" mass="28181">MVASTNEMALSAVTLMPPPRCPRTLYYRSRARARSGGGHMAGDSITSIIRSTILTANVDDSGPVPVTLQHVLESGILAEVSNPDAVMRRIADRLAAEIAGRLEGVIPPAKGAASAAPVGPFRDETRAEIVAASRPRHFEITRESMAKALEALDFWGASDEQAKAILGAGLHGVLLGWRRDVVIETALDNADVSARLTAVVVIIHHLGRLYADPEDVLHWVRSPCAALGGATPLEHMASGRIEDLEEVRVHLRRVVEENCDSDG</sequence>
<organism evidence="2 3">
    <name type="scientific">Azospirillum brasilense</name>
    <dbReference type="NCBI Taxonomy" id="192"/>
    <lineage>
        <taxon>Bacteria</taxon>
        <taxon>Pseudomonadati</taxon>
        <taxon>Pseudomonadota</taxon>
        <taxon>Alphaproteobacteria</taxon>
        <taxon>Rhodospirillales</taxon>
        <taxon>Azospirillaceae</taxon>
        <taxon>Azospirillum</taxon>
    </lineage>
</organism>
<proteinExistence type="predicted"/>
<dbReference type="Pfam" id="PF09722">
    <property type="entry name" value="Xre_MbcA_ParS_C"/>
    <property type="match status" value="1"/>
</dbReference>
<accession>A0A4D8QQ93</accession>
<gene>
    <name evidence="2" type="ORF">D3867_36935</name>
</gene>
<dbReference type="Proteomes" id="UP000298596">
    <property type="component" value="Plasmid p7"/>
</dbReference>
<geneLocation type="plasmid" evidence="2 3">
    <name>p7</name>
</geneLocation>
<name>A0A4D8QQ93_AZOBR</name>
<dbReference type="AlphaFoldDB" id="A0A4D8QQ93"/>
<dbReference type="EMBL" id="CP032337">
    <property type="protein sequence ID" value="QCO07472.1"/>
    <property type="molecule type" value="Genomic_DNA"/>
</dbReference>
<reference evidence="2 3" key="1">
    <citation type="submission" date="2018-09" db="EMBL/GenBank/DDBJ databases">
        <title>Whole genome based analysis of evolution and adaptive divergence in Indian and Brazilian strains of Azospirillum brasilense.</title>
        <authorList>
            <person name="Singh C."/>
            <person name="Tripathi A.K."/>
        </authorList>
    </citation>
    <scope>NUCLEOTIDE SEQUENCE [LARGE SCALE GENOMIC DNA]</scope>
    <source>
        <strain evidence="2 3">MTCC4036</strain>
        <plasmid evidence="2 3">p7</plasmid>
    </source>
</reference>
<protein>
    <submittedName>
        <fullName evidence="2">DUF2384 domain-containing protein</fullName>
    </submittedName>
</protein>
<evidence type="ECO:0000313" key="2">
    <source>
        <dbReference type="EMBL" id="QCO07472.1"/>
    </source>
</evidence>
<keyword evidence="2" id="KW-0614">Plasmid</keyword>
<dbReference type="InterPro" id="IPR024467">
    <property type="entry name" value="Xre/MbcA/ParS-like_toxin-bd"/>
</dbReference>
<evidence type="ECO:0000259" key="1">
    <source>
        <dbReference type="Pfam" id="PF09722"/>
    </source>
</evidence>